<dbReference type="EMBL" id="JDVG02000301">
    <property type="protein sequence ID" value="KFB72999.1"/>
    <property type="molecule type" value="Genomic_DNA"/>
</dbReference>
<proteinExistence type="predicted"/>
<reference evidence="2 3" key="1">
    <citation type="submission" date="2014-02" db="EMBL/GenBank/DDBJ databases">
        <title>Expanding our view of genomic diversity in Candidatus Accumulibacter clades.</title>
        <authorList>
            <person name="Skennerton C.T."/>
            <person name="Barr J.J."/>
            <person name="Slater F.R."/>
            <person name="Bond P.L."/>
            <person name="Tyson G.W."/>
        </authorList>
    </citation>
    <scope>NUCLEOTIDE SEQUENCE [LARGE SCALE GENOMIC DNA]</scope>
    <source>
        <strain evidence="3">BA-91</strain>
    </source>
</reference>
<feature type="region of interest" description="Disordered" evidence="1">
    <location>
        <begin position="116"/>
        <end position="170"/>
    </location>
</feature>
<gene>
    <name evidence="2" type="ORF">AW09_001779</name>
</gene>
<feature type="compositionally biased region" description="Basic and acidic residues" evidence="1">
    <location>
        <begin position="158"/>
        <end position="170"/>
    </location>
</feature>
<accession>A0A080M7A9</accession>
<name>A0A080M7A9_9PROT</name>
<dbReference type="AntiFam" id="ANF00249">
    <property type="entry name" value="Shadow ORF (ywcA)"/>
</dbReference>
<protein>
    <submittedName>
        <fullName evidence="2">Uncharacterized protein</fullName>
    </submittedName>
</protein>
<evidence type="ECO:0000313" key="3">
    <source>
        <dbReference type="Proteomes" id="UP000020077"/>
    </source>
</evidence>
<organism evidence="2 3">
    <name type="scientific">Candidatus Accumulibacter phosphatis</name>
    <dbReference type="NCBI Taxonomy" id="327160"/>
    <lineage>
        <taxon>Bacteria</taxon>
        <taxon>Pseudomonadati</taxon>
        <taxon>Pseudomonadota</taxon>
        <taxon>Betaproteobacteria</taxon>
        <taxon>Candidatus Accumulibacter</taxon>
    </lineage>
</organism>
<dbReference type="AlphaFoldDB" id="A0A080M7A9"/>
<dbReference type="Proteomes" id="UP000020077">
    <property type="component" value="Unassembled WGS sequence"/>
</dbReference>
<feature type="compositionally biased region" description="Polar residues" evidence="1">
    <location>
        <begin position="64"/>
        <end position="73"/>
    </location>
</feature>
<feature type="compositionally biased region" description="Basic and acidic residues" evidence="1">
    <location>
        <begin position="116"/>
        <end position="126"/>
    </location>
</feature>
<feature type="compositionally biased region" description="Basic and acidic residues" evidence="1">
    <location>
        <begin position="52"/>
        <end position="63"/>
    </location>
</feature>
<feature type="compositionally biased region" description="Basic and acidic residues" evidence="1">
    <location>
        <begin position="1"/>
        <end position="11"/>
    </location>
</feature>
<comment type="caution">
    <text evidence="2">The sequence shown here is derived from an EMBL/GenBank/DDBJ whole genome shotgun (WGS) entry which is preliminary data.</text>
</comment>
<evidence type="ECO:0000313" key="2">
    <source>
        <dbReference type="EMBL" id="KFB72999.1"/>
    </source>
</evidence>
<evidence type="ECO:0000256" key="1">
    <source>
        <dbReference type="SAM" id="MobiDB-lite"/>
    </source>
</evidence>
<feature type="region of interest" description="Disordered" evidence="1">
    <location>
        <begin position="1"/>
        <end position="75"/>
    </location>
</feature>
<sequence>MGHLRPGDRAHATQKGTDQDAGQTDKYSDLELQANKAAGNQPDTIDLCNHINEGRQDGRKDTDQPGQIATITSGEEVRNRILAKAAQVRRQQQGNQNVATGPAHHVGQALIPRQVERSGQTHERGRTHPVGAGGHAVEYRRHAPAGDVVLGNAGSSRQHADRCVQEDGQK</sequence>